<dbReference type="Proteomes" id="UP000186955">
    <property type="component" value="Unassembled WGS sequence"/>
</dbReference>
<evidence type="ECO:0000313" key="5">
    <source>
        <dbReference type="EMBL" id="OKP12396.1"/>
    </source>
</evidence>
<dbReference type="CDD" id="cd22271">
    <property type="entry name" value="DPBB_EXP_N-like"/>
    <property type="match status" value="1"/>
</dbReference>
<dbReference type="STRING" id="1316194.A0A1Q5UIT7"/>
<dbReference type="PANTHER" id="PTHR31836:SF21">
    <property type="entry name" value="EXPANSIN-LIKE PROTEIN 7"/>
    <property type="match status" value="1"/>
</dbReference>
<feature type="signal peptide" evidence="3">
    <location>
        <begin position="1"/>
        <end position="19"/>
    </location>
</feature>
<organism evidence="5 6">
    <name type="scientific">Penicillium subrubescens</name>
    <dbReference type="NCBI Taxonomy" id="1316194"/>
    <lineage>
        <taxon>Eukaryota</taxon>
        <taxon>Fungi</taxon>
        <taxon>Dikarya</taxon>
        <taxon>Ascomycota</taxon>
        <taxon>Pezizomycotina</taxon>
        <taxon>Eurotiomycetes</taxon>
        <taxon>Eurotiomycetidae</taxon>
        <taxon>Eurotiales</taxon>
        <taxon>Aspergillaceae</taxon>
        <taxon>Penicillium</taxon>
    </lineage>
</organism>
<name>A0A1Q5UIT7_9EURO</name>
<dbReference type="AlphaFoldDB" id="A0A1Q5UIT7"/>
<dbReference type="InterPro" id="IPR036749">
    <property type="entry name" value="Expansin_CBD_sf"/>
</dbReference>
<dbReference type="NCBIfam" id="NF041144">
    <property type="entry name" value="expansin_EXLX1"/>
    <property type="match status" value="1"/>
</dbReference>
<feature type="compositionally biased region" description="Basic and acidic residues" evidence="2">
    <location>
        <begin position="82"/>
        <end position="91"/>
    </location>
</feature>
<reference evidence="5 6" key="1">
    <citation type="submission" date="2016-10" db="EMBL/GenBank/DDBJ databases">
        <title>Genome sequence of the ascomycete fungus Penicillium subrubescens.</title>
        <authorList>
            <person name="De Vries R.P."/>
            <person name="Peng M."/>
            <person name="Dilokpimol A."/>
            <person name="Hilden K."/>
            <person name="Makela M.R."/>
            <person name="Grigoriev I."/>
            <person name="Riley R."/>
            <person name="Granchi Z."/>
        </authorList>
    </citation>
    <scope>NUCLEOTIDE SEQUENCE [LARGE SCALE GENOMIC DNA]</scope>
    <source>
        <strain evidence="5 6">CBS 132785</strain>
    </source>
</reference>
<sequence>MYWKIAIACLAGLSTVVTADLHDQKEIENCPVGYALTTYVVTVVKNSTTTVNEWATSLPGANDWQATSTQDGIFTLSTSTPRPDETNKDAPKSAPTPTETSPSPTVVEPSQSLASSPPLSPSPLAGGVVHGQATSYEGGDVDGTCMFSTADYTLPAGIYGAALSVDNWDSAAWCGACLSVVGPSGNSVKIMIVNQCPGTCGLNNVDLLPGGFQQLADLKVGRINVEWEIVKCDISGPLFLKTQTGSSKYWFSIQVVNTNVPVRSLEVSIDDGKTWQSLSRREYNFFQNPSGFGVDFVDVRITSVTGETIVVNNVSSAAETRTDATSNFH</sequence>
<dbReference type="SUPFAM" id="SSF50685">
    <property type="entry name" value="Barwin-like endoglucanases"/>
    <property type="match status" value="1"/>
</dbReference>
<evidence type="ECO:0000313" key="6">
    <source>
        <dbReference type="Proteomes" id="UP000186955"/>
    </source>
</evidence>
<dbReference type="OrthoDB" id="406505at2759"/>
<dbReference type="PANTHER" id="PTHR31836">
    <property type="match status" value="1"/>
</dbReference>
<dbReference type="InterPro" id="IPR051477">
    <property type="entry name" value="Expansin_CellWall"/>
</dbReference>
<evidence type="ECO:0000256" key="2">
    <source>
        <dbReference type="SAM" id="MobiDB-lite"/>
    </source>
</evidence>
<dbReference type="EMBL" id="MNBE01000228">
    <property type="protein sequence ID" value="OKP12396.1"/>
    <property type="molecule type" value="Genomic_DNA"/>
</dbReference>
<dbReference type="InterPro" id="IPR036908">
    <property type="entry name" value="RlpA-like_sf"/>
</dbReference>
<dbReference type="Gene3D" id="2.40.40.10">
    <property type="entry name" value="RlpA-like domain"/>
    <property type="match status" value="1"/>
</dbReference>
<keyword evidence="1 3" id="KW-0732">Signal</keyword>
<keyword evidence="6" id="KW-1185">Reference proteome</keyword>
<evidence type="ECO:0000256" key="3">
    <source>
        <dbReference type="SAM" id="SignalP"/>
    </source>
</evidence>
<feature type="domain" description="Expansin-like EG45" evidence="4">
    <location>
        <begin position="142"/>
        <end position="237"/>
    </location>
</feature>
<accession>A0A1Q5UIT7</accession>
<gene>
    <name evidence="5" type="ORF">PENSUB_2132</name>
</gene>
<protein>
    <submittedName>
        <fullName evidence="5">Expansin-YoaJ</fullName>
    </submittedName>
</protein>
<evidence type="ECO:0000256" key="1">
    <source>
        <dbReference type="ARBA" id="ARBA00022729"/>
    </source>
</evidence>
<dbReference type="InterPro" id="IPR007112">
    <property type="entry name" value="Expansin/allergen_DPBB_dom"/>
</dbReference>
<dbReference type="SUPFAM" id="SSF49590">
    <property type="entry name" value="PHL pollen allergen"/>
    <property type="match status" value="1"/>
</dbReference>
<evidence type="ECO:0000259" key="4">
    <source>
        <dbReference type="PROSITE" id="PS50842"/>
    </source>
</evidence>
<feature type="chain" id="PRO_5012886134" evidence="3">
    <location>
        <begin position="20"/>
        <end position="329"/>
    </location>
</feature>
<feature type="compositionally biased region" description="Low complexity" evidence="2">
    <location>
        <begin position="92"/>
        <end position="125"/>
    </location>
</feature>
<proteinExistence type="predicted"/>
<dbReference type="PROSITE" id="PS50842">
    <property type="entry name" value="EXPANSIN_EG45"/>
    <property type="match status" value="1"/>
</dbReference>
<comment type="caution">
    <text evidence="5">The sequence shown here is derived from an EMBL/GenBank/DDBJ whole genome shotgun (WGS) entry which is preliminary data.</text>
</comment>
<feature type="region of interest" description="Disordered" evidence="2">
    <location>
        <begin position="74"/>
        <end position="131"/>
    </location>
</feature>
<dbReference type="Gene3D" id="2.60.40.760">
    <property type="entry name" value="Expansin, cellulose-binding-like domain"/>
    <property type="match status" value="1"/>
</dbReference>
<dbReference type="InterPro" id="IPR049818">
    <property type="entry name" value="Expansin_EXLX1-like"/>
</dbReference>